<evidence type="ECO:0000313" key="2">
    <source>
        <dbReference type="EMBL" id="MDR9899507.1"/>
    </source>
</evidence>
<dbReference type="Proteomes" id="UP000667802">
    <property type="component" value="Unassembled WGS sequence"/>
</dbReference>
<keyword evidence="1" id="KW-1133">Transmembrane helix</keyword>
<protein>
    <submittedName>
        <fullName evidence="2">Uncharacterized protein</fullName>
    </submittedName>
</protein>
<keyword evidence="3" id="KW-1185">Reference proteome</keyword>
<reference evidence="3" key="1">
    <citation type="journal article" date="2021" name="Science">
        <title>Hunting the eagle killer: A cyanobacterial neurotoxin causes vacuolar myelinopathy.</title>
        <authorList>
            <person name="Breinlinger S."/>
            <person name="Phillips T.J."/>
            <person name="Haram B.N."/>
            <person name="Mares J."/>
            <person name="Martinez Yerena J.A."/>
            <person name="Hrouzek P."/>
            <person name="Sobotka R."/>
            <person name="Henderson W.M."/>
            <person name="Schmieder P."/>
            <person name="Williams S.M."/>
            <person name="Lauderdale J.D."/>
            <person name="Wilde H.D."/>
            <person name="Gerrin W."/>
            <person name="Kust A."/>
            <person name="Washington J.W."/>
            <person name="Wagner C."/>
            <person name="Geier B."/>
            <person name="Liebeke M."/>
            <person name="Enke H."/>
            <person name="Niedermeyer T.H.J."/>
            <person name="Wilde S.B."/>
        </authorList>
    </citation>
    <scope>NUCLEOTIDE SEQUENCE [LARGE SCALE GENOMIC DNA]</scope>
    <source>
        <strain evidence="3">Thurmond2011</strain>
    </source>
</reference>
<dbReference type="AlphaFoldDB" id="A0AAP5MCR8"/>
<dbReference type="EMBL" id="JAALHA020000025">
    <property type="protein sequence ID" value="MDR9899507.1"/>
    <property type="molecule type" value="Genomic_DNA"/>
</dbReference>
<feature type="transmembrane region" description="Helical" evidence="1">
    <location>
        <begin position="12"/>
        <end position="29"/>
    </location>
</feature>
<accession>A0AAP5MCR8</accession>
<name>A0AAP5MCR8_9CYAN</name>
<evidence type="ECO:0000256" key="1">
    <source>
        <dbReference type="SAM" id="Phobius"/>
    </source>
</evidence>
<comment type="caution">
    <text evidence="2">The sequence shown here is derived from an EMBL/GenBank/DDBJ whole genome shotgun (WGS) entry which is preliminary data.</text>
</comment>
<gene>
    <name evidence="2" type="ORF">G7B40_033850</name>
</gene>
<organism evidence="2 3">
    <name type="scientific">Aetokthonos hydrillicola Thurmond2011</name>
    <dbReference type="NCBI Taxonomy" id="2712845"/>
    <lineage>
        <taxon>Bacteria</taxon>
        <taxon>Bacillati</taxon>
        <taxon>Cyanobacteriota</taxon>
        <taxon>Cyanophyceae</taxon>
        <taxon>Nostocales</taxon>
        <taxon>Hapalosiphonaceae</taxon>
        <taxon>Aetokthonos</taxon>
    </lineage>
</organism>
<keyword evidence="1" id="KW-0812">Transmembrane</keyword>
<sequence length="98" mass="11157">MPIAPSMYLTRGNRFILMFLLTVCCYFASRRDGLWKKDGNGSWTHDGWKLYYSRDGGANWRKGASGKFPQWLIHPAIAFNPGFTFFPPLLPAKSSLPI</sequence>
<keyword evidence="1" id="KW-0472">Membrane</keyword>
<evidence type="ECO:0000313" key="3">
    <source>
        <dbReference type="Proteomes" id="UP000667802"/>
    </source>
</evidence>
<proteinExistence type="predicted"/>